<evidence type="ECO:0000256" key="5">
    <source>
        <dbReference type="SAM" id="Phobius"/>
    </source>
</evidence>
<sequence>AIERDGVGDTRWSQFTLSDLCLSGQNFGQRIVVSALALQNYVPHFDRLEFFSTKFDMKHFSPSYHRHYVNRWRCIVVFWTLLAICSAILQFAALVDPHWIVAENGPYFGLYNYCTITICQWRIFNVKVISNISSIAALFMLIATIFSLLSAFSISLLILMRDRYVLLLCAWMHALSSLIALFACLIYPYGWNDVKFHEVCESESYDAGICEIGSAFLLALVLVIDHFCMSIFGFVLACKQPPSTSELYSISAYSTNQRKRLSRDQSRRTSLYSNGSLRLAI</sequence>
<dbReference type="AlphaFoldDB" id="A0A914ZRE3"/>
<dbReference type="WBParaSite" id="PgB06_g100_t01">
    <property type="protein sequence ID" value="PgB06_g100_t01"/>
    <property type="gene ID" value="PgB06_g100"/>
</dbReference>
<dbReference type="Proteomes" id="UP000887569">
    <property type="component" value="Unplaced"/>
</dbReference>
<evidence type="ECO:0000256" key="1">
    <source>
        <dbReference type="ARBA" id="ARBA00004141"/>
    </source>
</evidence>
<comment type="subcellular location">
    <subcellularLocation>
        <location evidence="1">Membrane</location>
        <topology evidence="1">Multi-pass membrane protein</topology>
    </subcellularLocation>
</comment>
<evidence type="ECO:0000256" key="2">
    <source>
        <dbReference type="ARBA" id="ARBA00022692"/>
    </source>
</evidence>
<evidence type="ECO:0000256" key="3">
    <source>
        <dbReference type="ARBA" id="ARBA00022989"/>
    </source>
</evidence>
<feature type="transmembrane region" description="Helical" evidence="5">
    <location>
        <begin position="135"/>
        <end position="158"/>
    </location>
</feature>
<keyword evidence="6" id="KW-1185">Reference proteome</keyword>
<accession>A0A914ZRE3</accession>
<keyword evidence="4 5" id="KW-0472">Membrane</keyword>
<dbReference type="GO" id="GO:0007605">
    <property type="term" value="P:sensory perception of sound"/>
    <property type="evidence" value="ECO:0007669"/>
    <property type="project" value="TreeGrafter"/>
</dbReference>
<dbReference type="InterPro" id="IPR019372">
    <property type="entry name" value="LHFPL"/>
</dbReference>
<dbReference type="Pfam" id="PF10242">
    <property type="entry name" value="L_HMGIC_fpl"/>
    <property type="match status" value="1"/>
</dbReference>
<reference evidence="7" key="1">
    <citation type="submission" date="2022-11" db="UniProtKB">
        <authorList>
            <consortium name="WormBaseParasite"/>
        </authorList>
    </citation>
    <scope>IDENTIFICATION</scope>
</reference>
<feature type="transmembrane region" description="Helical" evidence="5">
    <location>
        <begin position="74"/>
        <end position="95"/>
    </location>
</feature>
<keyword evidence="3 5" id="KW-1133">Transmembrane helix</keyword>
<dbReference type="GO" id="GO:0005886">
    <property type="term" value="C:plasma membrane"/>
    <property type="evidence" value="ECO:0007669"/>
    <property type="project" value="TreeGrafter"/>
</dbReference>
<organism evidence="6 7">
    <name type="scientific">Parascaris univalens</name>
    <name type="common">Nematode worm</name>
    <dbReference type="NCBI Taxonomy" id="6257"/>
    <lineage>
        <taxon>Eukaryota</taxon>
        <taxon>Metazoa</taxon>
        <taxon>Ecdysozoa</taxon>
        <taxon>Nematoda</taxon>
        <taxon>Chromadorea</taxon>
        <taxon>Rhabditida</taxon>
        <taxon>Spirurina</taxon>
        <taxon>Ascaridomorpha</taxon>
        <taxon>Ascaridoidea</taxon>
        <taxon>Ascarididae</taxon>
        <taxon>Parascaris</taxon>
    </lineage>
</organism>
<protein>
    <submittedName>
        <fullName evidence="7">Inner centromere protein ARK-binding domain-containing protein</fullName>
    </submittedName>
</protein>
<evidence type="ECO:0000256" key="4">
    <source>
        <dbReference type="ARBA" id="ARBA00023136"/>
    </source>
</evidence>
<proteinExistence type="predicted"/>
<dbReference type="PANTHER" id="PTHR12489">
    <property type="entry name" value="LIPOMA HMGIC FUSION PARTNER-LIKE PROTEIN"/>
    <property type="match status" value="1"/>
</dbReference>
<feature type="transmembrane region" description="Helical" evidence="5">
    <location>
        <begin position="215"/>
        <end position="238"/>
    </location>
</feature>
<evidence type="ECO:0000313" key="6">
    <source>
        <dbReference type="Proteomes" id="UP000887569"/>
    </source>
</evidence>
<name>A0A914ZRE3_PARUN</name>
<feature type="transmembrane region" description="Helical" evidence="5">
    <location>
        <begin position="165"/>
        <end position="189"/>
    </location>
</feature>
<keyword evidence="2 5" id="KW-0812">Transmembrane</keyword>
<evidence type="ECO:0000313" key="7">
    <source>
        <dbReference type="WBParaSite" id="PgB06_g100_t01"/>
    </source>
</evidence>
<dbReference type="PANTHER" id="PTHR12489:SF1">
    <property type="entry name" value="LP10272P"/>
    <property type="match status" value="1"/>
</dbReference>